<name>A0A918M1D7_9ACTN</name>
<keyword evidence="3" id="KW-1185">Reference proteome</keyword>
<dbReference type="Proteomes" id="UP000646776">
    <property type="component" value="Unassembled WGS sequence"/>
</dbReference>
<evidence type="ECO:0000313" key="3">
    <source>
        <dbReference type="Proteomes" id="UP000646776"/>
    </source>
</evidence>
<comment type="caution">
    <text evidence="2">The sequence shown here is derived from an EMBL/GenBank/DDBJ whole genome shotgun (WGS) entry which is preliminary data.</text>
</comment>
<evidence type="ECO:0000313" key="2">
    <source>
        <dbReference type="EMBL" id="GGT95413.1"/>
    </source>
</evidence>
<dbReference type="Pfam" id="PF00583">
    <property type="entry name" value="Acetyltransf_1"/>
    <property type="match status" value="1"/>
</dbReference>
<protein>
    <recommendedName>
        <fullName evidence="1">N-acetyltransferase domain-containing protein</fullName>
    </recommendedName>
</protein>
<dbReference type="SUPFAM" id="SSF55729">
    <property type="entry name" value="Acyl-CoA N-acyltransferases (Nat)"/>
    <property type="match status" value="1"/>
</dbReference>
<reference evidence="2" key="2">
    <citation type="submission" date="2020-09" db="EMBL/GenBank/DDBJ databases">
        <authorList>
            <person name="Sun Q."/>
            <person name="Ohkuma M."/>
        </authorList>
    </citation>
    <scope>NUCLEOTIDE SEQUENCE</scope>
    <source>
        <strain evidence="2">JCM 4125</strain>
    </source>
</reference>
<organism evidence="2 3">
    <name type="scientific">Streptomyces phaeofaciens</name>
    <dbReference type="NCBI Taxonomy" id="68254"/>
    <lineage>
        <taxon>Bacteria</taxon>
        <taxon>Bacillati</taxon>
        <taxon>Actinomycetota</taxon>
        <taxon>Actinomycetes</taxon>
        <taxon>Kitasatosporales</taxon>
        <taxon>Streptomycetaceae</taxon>
        <taxon>Streptomyces</taxon>
    </lineage>
</organism>
<gene>
    <name evidence="2" type="ORF">GCM10010226_86350</name>
</gene>
<proteinExistence type="predicted"/>
<accession>A0A918M1D7</accession>
<dbReference type="InterPro" id="IPR016181">
    <property type="entry name" value="Acyl_CoA_acyltransferase"/>
</dbReference>
<dbReference type="CDD" id="cd04301">
    <property type="entry name" value="NAT_SF"/>
    <property type="match status" value="1"/>
</dbReference>
<dbReference type="PROSITE" id="PS51186">
    <property type="entry name" value="GNAT"/>
    <property type="match status" value="1"/>
</dbReference>
<reference evidence="2" key="1">
    <citation type="journal article" date="2014" name="Int. J. Syst. Evol. Microbiol.">
        <title>Complete genome sequence of Corynebacterium casei LMG S-19264T (=DSM 44701T), isolated from a smear-ripened cheese.</title>
        <authorList>
            <consortium name="US DOE Joint Genome Institute (JGI-PGF)"/>
            <person name="Walter F."/>
            <person name="Albersmeier A."/>
            <person name="Kalinowski J."/>
            <person name="Ruckert C."/>
        </authorList>
    </citation>
    <scope>NUCLEOTIDE SEQUENCE</scope>
    <source>
        <strain evidence="2">JCM 4125</strain>
    </source>
</reference>
<dbReference type="Gene3D" id="3.40.630.30">
    <property type="match status" value="1"/>
</dbReference>
<dbReference type="AlphaFoldDB" id="A0A918M1D7"/>
<dbReference type="GO" id="GO:0016747">
    <property type="term" value="F:acyltransferase activity, transferring groups other than amino-acyl groups"/>
    <property type="evidence" value="ECO:0007669"/>
    <property type="project" value="InterPro"/>
</dbReference>
<dbReference type="RefSeq" id="WP_189718084.1">
    <property type="nucleotide sequence ID" value="NZ_BMSA01000048.1"/>
</dbReference>
<dbReference type="EMBL" id="BMSA01000048">
    <property type="protein sequence ID" value="GGT95413.1"/>
    <property type="molecule type" value="Genomic_DNA"/>
</dbReference>
<dbReference type="InterPro" id="IPR000182">
    <property type="entry name" value="GNAT_dom"/>
</dbReference>
<evidence type="ECO:0000259" key="1">
    <source>
        <dbReference type="PROSITE" id="PS51186"/>
    </source>
</evidence>
<sequence length="256" mass="27492">MTSAVPSEREVLLDEAGRPAAEYVQGQSHDGPWADALRTISGHPGSTVPLLLDRLPGWAVTTDENLAADLLLAGARSVRYAHHYGWDLALRRPDSDWAAPTLPARLRLVAASTMSAQDLAATRQTAYRPGHPDHGADRATGSVGRLQGLLDGTRYGALLDCSAVVLEGTQVVAAVTVNRHDGTPSRRGPWFTDVFRDPLPRYSGLGTLLLQWVLAHAAEAGETEVGLSVTEGNPARLIFERIGFLHTESTRTVVLP</sequence>
<feature type="domain" description="N-acetyltransferase" evidence="1">
    <location>
        <begin position="106"/>
        <end position="256"/>
    </location>
</feature>